<dbReference type="Proteomes" id="UP000192656">
    <property type="component" value="Unassembled WGS sequence"/>
</dbReference>
<protein>
    <submittedName>
        <fullName evidence="2">Uncharacterized protein</fullName>
    </submittedName>
</protein>
<keyword evidence="1" id="KW-0472">Membrane</keyword>
<gene>
    <name evidence="2" type="ORF">SAMN06297251_12328</name>
</gene>
<name>A0A1W2ECG4_9HYPH</name>
<keyword evidence="1" id="KW-0812">Transmembrane</keyword>
<evidence type="ECO:0000313" key="2">
    <source>
        <dbReference type="EMBL" id="SMD06788.1"/>
    </source>
</evidence>
<organism evidence="2 3">
    <name type="scientific">Fulvimarina manganoxydans</name>
    <dbReference type="NCBI Taxonomy" id="937218"/>
    <lineage>
        <taxon>Bacteria</taxon>
        <taxon>Pseudomonadati</taxon>
        <taxon>Pseudomonadota</taxon>
        <taxon>Alphaproteobacteria</taxon>
        <taxon>Hyphomicrobiales</taxon>
        <taxon>Aurantimonadaceae</taxon>
        <taxon>Fulvimarina</taxon>
    </lineage>
</organism>
<accession>A0A1W2ECG4</accession>
<sequence>MSTLRALSRFIGMVLFALAVIFAVGDIARYVADDVIRFSTIAEIAQTTGVAADLFAGTSATLAVIGTWPFSITAAVVGSLFVILGRKPRGLRRRALI</sequence>
<reference evidence="2 3" key="1">
    <citation type="submission" date="2017-04" db="EMBL/GenBank/DDBJ databases">
        <authorList>
            <person name="Afonso C.L."/>
            <person name="Miller P.J."/>
            <person name="Scott M.A."/>
            <person name="Spackman E."/>
            <person name="Goraichik I."/>
            <person name="Dimitrov K.M."/>
            <person name="Suarez D.L."/>
            <person name="Swayne D.E."/>
        </authorList>
    </citation>
    <scope>NUCLEOTIDE SEQUENCE [LARGE SCALE GENOMIC DNA]</scope>
    <source>
        <strain evidence="2 3">CGMCC 1.10972</strain>
    </source>
</reference>
<keyword evidence="3" id="KW-1185">Reference proteome</keyword>
<dbReference type="EMBL" id="FWXR01000023">
    <property type="protein sequence ID" value="SMD06788.1"/>
    <property type="molecule type" value="Genomic_DNA"/>
</dbReference>
<dbReference type="AlphaFoldDB" id="A0A1W2ECG4"/>
<keyword evidence="1" id="KW-1133">Transmembrane helix</keyword>
<dbReference type="OrthoDB" id="8139648at2"/>
<proteinExistence type="predicted"/>
<feature type="transmembrane region" description="Helical" evidence="1">
    <location>
        <begin position="12"/>
        <end position="32"/>
    </location>
</feature>
<dbReference type="RefSeq" id="WP_084412089.1">
    <property type="nucleotide sequence ID" value="NZ_FWXR01000023.1"/>
</dbReference>
<evidence type="ECO:0000313" key="3">
    <source>
        <dbReference type="Proteomes" id="UP000192656"/>
    </source>
</evidence>
<evidence type="ECO:0000256" key="1">
    <source>
        <dbReference type="SAM" id="Phobius"/>
    </source>
</evidence>
<feature type="transmembrane region" description="Helical" evidence="1">
    <location>
        <begin position="62"/>
        <end position="84"/>
    </location>
</feature>